<dbReference type="Pfam" id="PF01370">
    <property type="entry name" value="Epimerase"/>
    <property type="match status" value="1"/>
</dbReference>
<keyword evidence="3" id="KW-1185">Reference proteome</keyword>
<dbReference type="EMBL" id="JAHWQX010000002">
    <property type="protein sequence ID" value="MBW3096886.1"/>
    <property type="molecule type" value="Genomic_DNA"/>
</dbReference>
<dbReference type="PANTHER" id="PTHR48079">
    <property type="entry name" value="PROTEIN YEEZ"/>
    <property type="match status" value="1"/>
</dbReference>
<dbReference type="Proteomes" id="UP001430804">
    <property type="component" value="Unassembled WGS sequence"/>
</dbReference>
<feature type="domain" description="NAD-dependent epimerase/dehydratase" evidence="1">
    <location>
        <begin position="3"/>
        <end position="213"/>
    </location>
</feature>
<protein>
    <submittedName>
        <fullName evidence="2">NAD-dependent epimerase/dehydratase family protein</fullName>
    </submittedName>
</protein>
<evidence type="ECO:0000259" key="1">
    <source>
        <dbReference type="Pfam" id="PF01370"/>
    </source>
</evidence>
<evidence type="ECO:0000313" key="3">
    <source>
        <dbReference type="Proteomes" id="UP001430804"/>
    </source>
</evidence>
<dbReference type="InterPro" id="IPR001509">
    <property type="entry name" value="Epimerase_deHydtase"/>
</dbReference>
<gene>
    <name evidence="2" type="ORF">KY465_06310</name>
</gene>
<reference evidence="2" key="1">
    <citation type="submission" date="2021-07" db="EMBL/GenBank/DDBJ databases">
        <title>Pseudohoeflea marina sp. nov. a polyhydroxyalcanoate-producing bacterium.</title>
        <authorList>
            <person name="Zheng W."/>
            <person name="Yu S."/>
            <person name="Huang Y."/>
        </authorList>
    </citation>
    <scope>NUCLEOTIDE SEQUENCE</scope>
    <source>
        <strain evidence="2">DP4N28-3</strain>
    </source>
</reference>
<accession>A0ABS6WLS5</accession>
<evidence type="ECO:0000313" key="2">
    <source>
        <dbReference type="EMBL" id="MBW3096886.1"/>
    </source>
</evidence>
<proteinExistence type="predicted"/>
<dbReference type="PANTHER" id="PTHR48079:SF6">
    <property type="entry name" value="NAD(P)-BINDING DOMAIN-CONTAINING PROTEIN-RELATED"/>
    <property type="match status" value="1"/>
</dbReference>
<dbReference type="InterPro" id="IPR051783">
    <property type="entry name" value="NAD(P)-dependent_oxidoreduct"/>
</dbReference>
<comment type="caution">
    <text evidence="2">The sequence shown here is derived from an EMBL/GenBank/DDBJ whole genome shotgun (WGS) entry which is preliminary data.</text>
</comment>
<dbReference type="RefSeq" id="WP_219200854.1">
    <property type="nucleotide sequence ID" value="NZ_JAHWQX010000002.1"/>
</dbReference>
<name>A0ABS6WLS5_9HYPH</name>
<sequence>MRILVTGAGGFIGRRLVPHLRAAGHDVLAPSRQEADLEQPESYRPFLQRAETMIHLAAFNPPRLAPSSFHLARFRQINAEASGALARLAAQSGIGHLIFFSSARVYGLGGSQPFREDAALCGDDPYARSKRAAERQLLSAAADTPMALTTLRLPVVYGRGRGGALGLVNDFARRGWPLPADWLTPKKSVLHVDNLNAALVHLLARPPVEGTFNLTDGAPIALRAIAERSAGEAGRSIRQAPVPRILMERLPILGPAWRHLCAPCVLDDTRFCTVTGWSPPLSTHQALSEAFSAGRQDAAS</sequence>
<organism evidence="2 3">
    <name type="scientific">Pseudohoeflea coraliihabitans</name>
    <dbReference type="NCBI Taxonomy" id="2860393"/>
    <lineage>
        <taxon>Bacteria</taxon>
        <taxon>Pseudomonadati</taxon>
        <taxon>Pseudomonadota</taxon>
        <taxon>Alphaproteobacteria</taxon>
        <taxon>Hyphomicrobiales</taxon>
        <taxon>Rhizobiaceae</taxon>
        <taxon>Pseudohoeflea</taxon>
    </lineage>
</organism>